<dbReference type="AlphaFoldDB" id="A0A395S9V9"/>
<reference evidence="2 3" key="1">
    <citation type="journal article" date="2018" name="PLoS Pathog.">
        <title>Evolution of structural diversity of trichothecenes, a family of toxins produced by plant pathogenic and entomopathogenic fungi.</title>
        <authorList>
            <person name="Proctor R.H."/>
            <person name="McCormick S.P."/>
            <person name="Kim H.S."/>
            <person name="Cardoza R.E."/>
            <person name="Stanley A.M."/>
            <person name="Lindo L."/>
            <person name="Kelly A."/>
            <person name="Brown D.W."/>
            <person name="Lee T."/>
            <person name="Vaughan M.M."/>
            <person name="Alexander N.J."/>
            <person name="Busman M."/>
            <person name="Gutierrez S."/>
        </authorList>
    </citation>
    <scope>NUCLEOTIDE SEQUENCE [LARGE SCALE GENOMIC DNA]</scope>
    <source>
        <strain evidence="2 3">NRRL 3299</strain>
    </source>
</reference>
<dbReference type="STRING" id="5514.A0A395S9V9"/>
<dbReference type="Proteomes" id="UP000266152">
    <property type="component" value="Unassembled WGS sequence"/>
</dbReference>
<evidence type="ECO:0000256" key="1">
    <source>
        <dbReference type="SAM" id="MobiDB-lite"/>
    </source>
</evidence>
<keyword evidence="3" id="KW-1185">Reference proteome</keyword>
<dbReference type="EMBL" id="PXOF01000063">
    <property type="protein sequence ID" value="RGP69178.1"/>
    <property type="molecule type" value="Genomic_DNA"/>
</dbReference>
<protein>
    <submittedName>
        <fullName evidence="2">Uncharacterized protein</fullName>
    </submittedName>
</protein>
<evidence type="ECO:0000313" key="2">
    <source>
        <dbReference type="EMBL" id="RGP69178.1"/>
    </source>
</evidence>
<accession>A0A395S9V9</accession>
<evidence type="ECO:0000313" key="3">
    <source>
        <dbReference type="Proteomes" id="UP000266152"/>
    </source>
</evidence>
<proteinExistence type="predicted"/>
<comment type="caution">
    <text evidence="2">The sequence shown here is derived from an EMBL/GenBank/DDBJ whole genome shotgun (WGS) entry which is preliminary data.</text>
</comment>
<name>A0A395S9V9_FUSSP</name>
<organism evidence="2 3">
    <name type="scientific">Fusarium sporotrichioides</name>
    <dbReference type="NCBI Taxonomy" id="5514"/>
    <lineage>
        <taxon>Eukaryota</taxon>
        <taxon>Fungi</taxon>
        <taxon>Dikarya</taxon>
        <taxon>Ascomycota</taxon>
        <taxon>Pezizomycotina</taxon>
        <taxon>Sordariomycetes</taxon>
        <taxon>Hypocreomycetidae</taxon>
        <taxon>Hypocreales</taxon>
        <taxon>Nectriaceae</taxon>
        <taxon>Fusarium</taxon>
    </lineage>
</organism>
<gene>
    <name evidence="2" type="ORF">FSPOR_4893</name>
</gene>
<feature type="region of interest" description="Disordered" evidence="1">
    <location>
        <begin position="1"/>
        <end position="30"/>
    </location>
</feature>
<sequence length="180" mass="20439">MSEKHKSAFYDYAEPTTSSPTPPRVRKSMQNVPATRSHFATITRSALDRVNMINFSEIEVAAIHEVVNALVFRRQYHILPPCGWVSISFHGGDKLKILNSPPSELVDDMIAAFVTDIQRHEVTAERAKIKFRGFPWRSLGHDGEDEAQMKLLTLLEVVEKSGFTLLTFPLESMIEVIWVK</sequence>